<evidence type="ECO:0000259" key="6">
    <source>
        <dbReference type="Pfam" id="PF01782"/>
    </source>
</evidence>
<dbReference type="Gene3D" id="2.40.30.60">
    <property type="entry name" value="RimM"/>
    <property type="match status" value="1"/>
</dbReference>
<dbReference type="Pfam" id="PF24986">
    <property type="entry name" value="PRC_RimM"/>
    <property type="match status" value="1"/>
</dbReference>
<evidence type="ECO:0000256" key="5">
    <source>
        <dbReference type="HAMAP-Rule" id="MF_00014"/>
    </source>
</evidence>
<dbReference type="AlphaFoldDB" id="A0A1M7H360"/>
<evidence type="ECO:0000313" key="8">
    <source>
        <dbReference type="EMBL" id="SHM22447.1"/>
    </source>
</evidence>
<accession>A0A1M7H360</accession>
<name>A0A1M7H360_9FIRM</name>
<dbReference type="PANTHER" id="PTHR33692:SF1">
    <property type="entry name" value="RIBOSOME MATURATION FACTOR RIMM"/>
    <property type="match status" value="1"/>
</dbReference>
<keyword evidence="1 5" id="KW-0963">Cytoplasm</keyword>
<evidence type="ECO:0000259" key="7">
    <source>
        <dbReference type="Pfam" id="PF24986"/>
    </source>
</evidence>
<dbReference type="GO" id="GO:0005840">
    <property type="term" value="C:ribosome"/>
    <property type="evidence" value="ECO:0007669"/>
    <property type="project" value="InterPro"/>
</dbReference>
<dbReference type="InterPro" id="IPR011961">
    <property type="entry name" value="RimM"/>
</dbReference>
<dbReference type="OrthoDB" id="9810331at2"/>
<dbReference type="Pfam" id="PF01782">
    <property type="entry name" value="RimM"/>
    <property type="match status" value="1"/>
</dbReference>
<proteinExistence type="inferred from homology"/>
<comment type="subcellular location">
    <subcellularLocation>
        <location evidence="5">Cytoplasm</location>
    </subcellularLocation>
</comment>
<dbReference type="Proteomes" id="UP000184038">
    <property type="component" value="Unassembled WGS sequence"/>
</dbReference>
<dbReference type="Gene3D" id="2.30.30.240">
    <property type="entry name" value="PRC-barrel domain"/>
    <property type="match status" value="1"/>
</dbReference>
<dbReference type="PANTHER" id="PTHR33692">
    <property type="entry name" value="RIBOSOME MATURATION FACTOR RIMM"/>
    <property type="match status" value="1"/>
</dbReference>
<comment type="domain">
    <text evidence="5">The PRC barrel domain binds ribosomal protein uS19.</text>
</comment>
<keyword evidence="3 5" id="KW-0698">rRNA processing</keyword>
<evidence type="ECO:0000313" key="9">
    <source>
        <dbReference type="Proteomes" id="UP000184038"/>
    </source>
</evidence>
<dbReference type="InterPro" id="IPR011033">
    <property type="entry name" value="PRC_barrel-like_sf"/>
</dbReference>
<reference evidence="8 9" key="1">
    <citation type="submission" date="2016-11" db="EMBL/GenBank/DDBJ databases">
        <authorList>
            <person name="Jaros S."/>
            <person name="Januszkiewicz K."/>
            <person name="Wedrychowicz H."/>
        </authorList>
    </citation>
    <scope>NUCLEOTIDE SEQUENCE [LARGE SCALE GENOMIC DNA]</scope>
    <source>
        <strain evidence="8 9">DSM 15930</strain>
    </source>
</reference>
<dbReference type="GO" id="GO:0005737">
    <property type="term" value="C:cytoplasm"/>
    <property type="evidence" value="ECO:0007669"/>
    <property type="project" value="UniProtKB-SubCell"/>
</dbReference>
<protein>
    <recommendedName>
        <fullName evidence="5">Ribosome maturation factor RimM</fullName>
    </recommendedName>
</protein>
<dbReference type="STRING" id="1120996.SAMN02746066_01243"/>
<dbReference type="HAMAP" id="MF_00014">
    <property type="entry name" value="Ribosome_mat_RimM"/>
    <property type="match status" value="1"/>
</dbReference>
<evidence type="ECO:0000256" key="4">
    <source>
        <dbReference type="ARBA" id="ARBA00023186"/>
    </source>
</evidence>
<dbReference type="InterPro" id="IPR009000">
    <property type="entry name" value="Transl_B-barrel_sf"/>
</dbReference>
<comment type="function">
    <text evidence="5">An accessory protein needed during the final step in the assembly of 30S ribosomal subunit, possibly for assembly of the head region. Essential for efficient processing of 16S rRNA. May be needed both before and after RbfA during the maturation of 16S rRNA. It has affinity for free ribosomal 30S subunits but not for 70S ribosomes.</text>
</comment>
<dbReference type="GO" id="GO:0043022">
    <property type="term" value="F:ribosome binding"/>
    <property type="evidence" value="ECO:0007669"/>
    <property type="project" value="InterPro"/>
</dbReference>
<dbReference type="SUPFAM" id="SSF50447">
    <property type="entry name" value="Translation proteins"/>
    <property type="match status" value="1"/>
</dbReference>
<dbReference type="NCBIfam" id="TIGR02273">
    <property type="entry name" value="16S_RimM"/>
    <property type="match status" value="1"/>
</dbReference>
<gene>
    <name evidence="5" type="primary">rimM</name>
    <name evidence="8" type="ORF">SAMN02746066_01243</name>
</gene>
<keyword evidence="2 5" id="KW-0690">Ribosome biogenesis</keyword>
<feature type="domain" description="RimM N-terminal" evidence="6">
    <location>
        <begin position="7"/>
        <end position="87"/>
    </location>
</feature>
<sequence>MDNLLRVGVISSTHGIRGEVKVFPTTDDPNRFANLKKVLLDTGKEQIEMEITGVRFFKQMVIVKFKGYDNINDIEKYKGKDLLITRENAVKLEEGEYFIFDLIGCSVVTDEGEDFGTLEEVLQTGANDVYVVKTKEGKEVLLPNIEPCILDVNIEEKKITAHIMEGLVD</sequence>
<comment type="subunit">
    <text evidence="5">Binds ribosomal protein uS19.</text>
</comment>
<dbReference type="GO" id="GO:0042274">
    <property type="term" value="P:ribosomal small subunit biogenesis"/>
    <property type="evidence" value="ECO:0007669"/>
    <property type="project" value="UniProtKB-UniRule"/>
</dbReference>
<dbReference type="SUPFAM" id="SSF50346">
    <property type="entry name" value="PRC-barrel domain"/>
    <property type="match status" value="1"/>
</dbReference>
<evidence type="ECO:0000256" key="1">
    <source>
        <dbReference type="ARBA" id="ARBA00022490"/>
    </source>
</evidence>
<dbReference type="EMBL" id="FRCP01000007">
    <property type="protein sequence ID" value="SHM22447.1"/>
    <property type="molecule type" value="Genomic_DNA"/>
</dbReference>
<keyword evidence="9" id="KW-1185">Reference proteome</keyword>
<organism evidence="8 9">
    <name type="scientific">Anaerosporobacter mobilis DSM 15930</name>
    <dbReference type="NCBI Taxonomy" id="1120996"/>
    <lineage>
        <taxon>Bacteria</taxon>
        <taxon>Bacillati</taxon>
        <taxon>Bacillota</taxon>
        <taxon>Clostridia</taxon>
        <taxon>Lachnospirales</taxon>
        <taxon>Lachnospiraceae</taxon>
        <taxon>Anaerosporobacter</taxon>
    </lineage>
</organism>
<evidence type="ECO:0000256" key="2">
    <source>
        <dbReference type="ARBA" id="ARBA00022517"/>
    </source>
</evidence>
<feature type="domain" description="Ribosome maturation factor RimM PRC barrel" evidence="7">
    <location>
        <begin position="100"/>
        <end position="167"/>
    </location>
</feature>
<evidence type="ECO:0000256" key="3">
    <source>
        <dbReference type="ARBA" id="ARBA00022552"/>
    </source>
</evidence>
<dbReference type="InterPro" id="IPR002676">
    <property type="entry name" value="RimM_N"/>
</dbReference>
<dbReference type="RefSeq" id="WP_073284653.1">
    <property type="nucleotide sequence ID" value="NZ_FRCP01000007.1"/>
</dbReference>
<dbReference type="InterPro" id="IPR056792">
    <property type="entry name" value="PRC_RimM"/>
</dbReference>
<dbReference type="InterPro" id="IPR036976">
    <property type="entry name" value="RimM_N_sf"/>
</dbReference>
<comment type="similarity">
    <text evidence="5">Belongs to the RimM family.</text>
</comment>
<dbReference type="GO" id="GO:0006364">
    <property type="term" value="P:rRNA processing"/>
    <property type="evidence" value="ECO:0007669"/>
    <property type="project" value="UniProtKB-UniRule"/>
</dbReference>
<keyword evidence="4 5" id="KW-0143">Chaperone</keyword>